<reference evidence="2 3" key="1">
    <citation type="submission" date="2015-08" db="EMBL/GenBank/DDBJ databases">
        <authorList>
            <person name="Babu N.S."/>
            <person name="Beckwith C.J."/>
            <person name="Beseler K.G."/>
            <person name="Brison A."/>
            <person name="Carone J.V."/>
            <person name="Caskin T.P."/>
            <person name="Diamond M."/>
            <person name="Durham M.E."/>
            <person name="Foxe J.M."/>
            <person name="Go M."/>
            <person name="Henderson B.A."/>
            <person name="Jones I.B."/>
            <person name="McGettigan J.A."/>
            <person name="Micheletti S.J."/>
            <person name="Nasrallah M.E."/>
            <person name="Ortiz D."/>
            <person name="Piller C.R."/>
            <person name="Privatt S.R."/>
            <person name="Schneider S.L."/>
            <person name="Sharp S."/>
            <person name="Smith T.C."/>
            <person name="Stanton J.D."/>
            <person name="Ullery H.E."/>
            <person name="Wilson R.J."/>
            <person name="Serrano M.G."/>
            <person name="Buck G."/>
            <person name="Lee V."/>
            <person name="Wang Y."/>
            <person name="Carvalho R."/>
            <person name="Voegtly L."/>
            <person name="Shi R."/>
            <person name="Duckworth R."/>
            <person name="Johnson A."/>
            <person name="Loviza R."/>
            <person name="Walstead R."/>
            <person name="Shah Z."/>
            <person name="Kiflezghi M."/>
            <person name="Wade K."/>
            <person name="Ball S.L."/>
            <person name="Bradley K.W."/>
            <person name="Asai D.J."/>
            <person name="Bowman C.A."/>
            <person name="Russell D.A."/>
            <person name="Pope W.H."/>
            <person name="Jacobs-Sera D."/>
            <person name="Hendrix R.W."/>
            <person name="Hatfull G.F."/>
        </authorList>
    </citation>
    <scope>NUCLEOTIDE SEQUENCE [LARGE SCALE GENOMIC DNA]</scope>
    <source>
        <strain evidence="2 3">DSM 27710</strain>
    </source>
</reference>
<feature type="signal peptide" evidence="1">
    <location>
        <begin position="1"/>
        <end position="22"/>
    </location>
</feature>
<dbReference type="EMBL" id="CP012332">
    <property type="protein sequence ID" value="AKU90784.1"/>
    <property type="molecule type" value="Genomic_DNA"/>
</dbReference>
<organism evidence="2 3">
    <name type="scientific">Vulgatibacter incomptus</name>
    <dbReference type="NCBI Taxonomy" id="1391653"/>
    <lineage>
        <taxon>Bacteria</taxon>
        <taxon>Pseudomonadati</taxon>
        <taxon>Myxococcota</taxon>
        <taxon>Myxococcia</taxon>
        <taxon>Myxococcales</taxon>
        <taxon>Cystobacterineae</taxon>
        <taxon>Vulgatibacteraceae</taxon>
        <taxon>Vulgatibacter</taxon>
    </lineage>
</organism>
<evidence type="ECO:0000313" key="2">
    <source>
        <dbReference type="EMBL" id="AKU90784.1"/>
    </source>
</evidence>
<name>A0A0K1PCE8_9BACT</name>
<proteinExistence type="predicted"/>
<keyword evidence="3" id="KW-1185">Reference proteome</keyword>
<gene>
    <name evidence="2" type="ORF">AKJ08_1171</name>
</gene>
<keyword evidence="1" id="KW-0732">Signal</keyword>
<dbReference type="AlphaFoldDB" id="A0A0K1PCE8"/>
<sequence length="162" mass="17219">MKRASVAVLLGLCLIAPRLANAEGVPTLPIELYAGAGFNEWAHVEANLRIHEYAYLAARAGLVGAGDGLVGGGIVAFVPLAKPGFYAPTHAILLGLSFMKNPNNELWVNDEEDVNGYGEATLGYGYGAESGFHIRLRGGAMFDKLGYYAPVARLSVGWLLKL</sequence>
<evidence type="ECO:0008006" key="4">
    <source>
        <dbReference type="Google" id="ProtNLM"/>
    </source>
</evidence>
<dbReference type="Proteomes" id="UP000055590">
    <property type="component" value="Chromosome"/>
</dbReference>
<evidence type="ECO:0000313" key="3">
    <source>
        <dbReference type="Proteomes" id="UP000055590"/>
    </source>
</evidence>
<dbReference type="RefSeq" id="WP_050725186.1">
    <property type="nucleotide sequence ID" value="NZ_CP012332.1"/>
</dbReference>
<dbReference type="KEGG" id="vin:AKJ08_1171"/>
<protein>
    <recommendedName>
        <fullName evidence="4">Outer membrane protein beta-barrel domain-containing protein</fullName>
    </recommendedName>
</protein>
<feature type="chain" id="PRO_5005465869" description="Outer membrane protein beta-barrel domain-containing protein" evidence="1">
    <location>
        <begin position="23"/>
        <end position="162"/>
    </location>
</feature>
<accession>A0A0K1PCE8</accession>
<evidence type="ECO:0000256" key="1">
    <source>
        <dbReference type="SAM" id="SignalP"/>
    </source>
</evidence>